<evidence type="ECO:0000313" key="3">
    <source>
        <dbReference type="EMBL" id="ROV58352.1"/>
    </source>
</evidence>
<gene>
    <name evidence="3" type="ORF">EGH82_18855</name>
</gene>
<dbReference type="CDD" id="cd20709">
    <property type="entry name" value="MIX_V"/>
    <property type="match status" value="1"/>
</dbReference>
<name>A0A3N3DVB1_9VIBR</name>
<accession>A0A3N3DVB1</accession>
<evidence type="ECO:0000256" key="1">
    <source>
        <dbReference type="SAM" id="MobiDB-lite"/>
    </source>
</evidence>
<feature type="region of interest" description="Disordered" evidence="1">
    <location>
        <begin position="103"/>
        <end position="124"/>
    </location>
</feature>
<keyword evidence="2" id="KW-0472">Membrane</keyword>
<feature type="compositionally biased region" description="Basic and acidic residues" evidence="1">
    <location>
        <begin position="115"/>
        <end position="124"/>
    </location>
</feature>
<evidence type="ECO:0000256" key="2">
    <source>
        <dbReference type="SAM" id="Phobius"/>
    </source>
</evidence>
<reference evidence="3 4" key="1">
    <citation type="submission" date="2018-11" db="EMBL/GenBank/DDBJ databases">
        <title>Vibrio ponticus strain CAIM 1751 pathogenic for the snapper Lutjanus guttatus.</title>
        <authorList>
            <person name="Soto-Rodriguez S."/>
            <person name="Lozano-Olvera R."/>
            <person name="Gomez-Gil B."/>
        </authorList>
    </citation>
    <scope>NUCLEOTIDE SEQUENCE [LARGE SCALE GENOMIC DNA]</scope>
    <source>
        <strain evidence="3 4">CAIM 1751</strain>
    </source>
</reference>
<comment type="caution">
    <text evidence="3">The sequence shown here is derived from an EMBL/GenBank/DDBJ whole genome shotgun (WGS) entry which is preliminary data.</text>
</comment>
<keyword evidence="2" id="KW-0812">Transmembrane</keyword>
<dbReference type="Proteomes" id="UP000278792">
    <property type="component" value="Unassembled WGS sequence"/>
</dbReference>
<dbReference type="EMBL" id="RKIK01000082">
    <property type="protein sequence ID" value="ROV58352.1"/>
    <property type="molecule type" value="Genomic_DNA"/>
</dbReference>
<organism evidence="3 4">
    <name type="scientific">Vibrio ponticus</name>
    <dbReference type="NCBI Taxonomy" id="265668"/>
    <lineage>
        <taxon>Bacteria</taxon>
        <taxon>Pseudomonadati</taxon>
        <taxon>Pseudomonadota</taxon>
        <taxon>Gammaproteobacteria</taxon>
        <taxon>Vibrionales</taxon>
        <taxon>Vibrionaceae</taxon>
        <taxon>Vibrio</taxon>
    </lineage>
</organism>
<feature type="transmembrane region" description="Helical" evidence="2">
    <location>
        <begin position="790"/>
        <end position="816"/>
    </location>
</feature>
<dbReference type="AlphaFoldDB" id="A0A3N3DVB1"/>
<proteinExistence type="predicted"/>
<protein>
    <submittedName>
        <fullName evidence="3">LysM peptidoglycan-binding domain-containing protein</fullName>
    </submittedName>
</protein>
<keyword evidence="2" id="KW-1133">Transmembrane helix</keyword>
<sequence length="834" mass="93282">MSHEFGMVEADFDEVNERLIAANIPQGMNYQILVEKIKQGEFVLLTEMPSKPAMKFDKFAKSWHLSPLAKESLPISASNALLARSNLSGAVAGNSGTEIRATTSTNIDDTYVPEPIKRDTSQERPKPQFEYNFEIACSDASFRENVSCHFELAKTKQEGVIGNWQIQRTEKGTRYTVYSAIDEPKRLVAKVASNVMGISIQDKVNVRPIGSGVVNEAFIPVVPSVQLGERLGLPTEGYYYHFYQGRLIQEYKVLGEGKSTFFATCSTHEKLDDEQGYNRYQSAILVYWKIDGKEVENQHLLYLDKQITGEELDTLNDEWLAEHGVEINIGELFAAQKQPVFERQMVKRDKVVKTENKPKKHIVRSDLDTSQRETWGAIASQYALSAQQLLDLNPQYKPAPMSLKVDDSLIVSMPNLVNQTQTKHRDLPPIEPSTYNRLTNAYYTYQGNFLGTSVKPITSNYVLNSELILVNLSHVPPQDVDDVYLVFADKKMSVEEFALETYQSKEERIIKHIFDSNSHLKRSFSQIIEGMPLVISPWAEPHPDEAFAIEQANEMMLEFLRRSPAERKWFAEYHEPMTNALLIAAASGLDVYQGEPMSPDLNELNLDHIVAGTGAVIAGAQLQGDKLSKRMKSFADYSHYIAAKTEGLSGPALYANNDYKAWRKEARKFQSEMKLMMSEFGKPGYIKNIQAKRINDYFNVGKRQLYRAKDFSTAISGIDMTSLYKQAMSHSKSLSTGGWLLVGVGLYGNAEDIYKTCEMNGVISESCGRATTQNVTAGIANASVGFAIGYALTFAPVTAGLSIVLVGVGSFAWGMYGGAISNDWGRLVEEVIFD</sequence>
<evidence type="ECO:0000313" key="4">
    <source>
        <dbReference type="Proteomes" id="UP000278792"/>
    </source>
</evidence>